<dbReference type="AlphaFoldDB" id="A0A9J6D380"/>
<reference evidence="2" key="2">
    <citation type="submission" date="2021-09" db="EMBL/GenBank/DDBJ databases">
        <authorList>
            <person name="Jia N."/>
            <person name="Wang J."/>
            <person name="Shi W."/>
            <person name="Du L."/>
            <person name="Sun Y."/>
            <person name="Zhan W."/>
            <person name="Jiang J."/>
            <person name="Wang Q."/>
            <person name="Zhang B."/>
            <person name="Ji P."/>
            <person name="Sakyi L.B."/>
            <person name="Cui X."/>
            <person name="Yuan T."/>
            <person name="Jiang B."/>
            <person name="Yang W."/>
            <person name="Lam T.T.-Y."/>
            <person name="Chang Q."/>
            <person name="Ding S."/>
            <person name="Wang X."/>
            <person name="Zhu J."/>
            <person name="Ruan X."/>
            <person name="Zhao L."/>
            <person name="Wei J."/>
            <person name="Que T."/>
            <person name="Du C."/>
            <person name="Cheng J."/>
            <person name="Dai P."/>
            <person name="Han X."/>
            <person name="Huang E."/>
            <person name="Gao Y."/>
            <person name="Liu J."/>
            <person name="Shao H."/>
            <person name="Ye R."/>
            <person name="Li L."/>
            <person name="Wei W."/>
            <person name="Wang X."/>
            <person name="Wang C."/>
            <person name="Huo Q."/>
            <person name="Li W."/>
            <person name="Guo W."/>
            <person name="Chen H."/>
            <person name="Chen S."/>
            <person name="Zhou L."/>
            <person name="Zhou L."/>
            <person name="Ni X."/>
            <person name="Tian J."/>
            <person name="Zhou Y."/>
            <person name="Sheng Y."/>
            <person name="Liu T."/>
            <person name="Pan Y."/>
            <person name="Xia L."/>
            <person name="Li J."/>
            <person name="Zhao F."/>
            <person name="Cao W."/>
        </authorList>
    </citation>
    <scope>NUCLEOTIDE SEQUENCE</scope>
    <source>
        <strain evidence="2">Rmic-2018</strain>
        <tissue evidence="2">Larvae</tissue>
    </source>
</reference>
<gene>
    <name evidence="2" type="ORF">HPB51_026416</name>
</gene>
<comment type="caution">
    <text evidence="2">The sequence shown here is derived from an EMBL/GenBank/DDBJ whole genome shotgun (WGS) entry which is preliminary data.</text>
</comment>
<evidence type="ECO:0000256" key="1">
    <source>
        <dbReference type="SAM" id="MobiDB-lite"/>
    </source>
</evidence>
<dbReference type="EMBL" id="JABSTU010000320">
    <property type="protein sequence ID" value="KAH7996074.1"/>
    <property type="molecule type" value="Genomic_DNA"/>
</dbReference>
<dbReference type="Proteomes" id="UP000821866">
    <property type="component" value="Unassembled WGS sequence"/>
</dbReference>
<protein>
    <submittedName>
        <fullName evidence="2">Uncharacterized protein</fullName>
    </submittedName>
</protein>
<accession>A0A9J6D380</accession>
<feature type="region of interest" description="Disordered" evidence="1">
    <location>
        <begin position="30"/>
        <end position="113"/>
    </location>
</feature>
<evidence type="ECO:0000313" key="3">
    <source>
        <dbReference type="Proteomes" id="UP000821866"/>
    </source>
</evidence>
<reference evidence="2" key="1">
    <citation type="journal article" date="2020" name="Cell">
        <title>Large-Scale Comparative Analyses of Tick Genomes Elucidate Their Genetic Diversity and Vector Capacities.</title>
        <authorList>
            <consortium name="Tick Genome and Microbiome Consortium (TIGMIC)"/>
            <person name="Jia N."/>
            <person name="Wang J."/>
            <person name="Shi W."/>
            <person name="Du L."/>
            <person name="Sun Y."/>
            <person name="Zhan W."/>
            <person name="Jiang J.F."/>
            <person name="Wang Q."/>
            <person name="Zhang B."/>
            <person name="Ji P."/>
            <person name="Bell-Sakyi L."/>
            <person name="Cui X.M."/>
            <person name="Yuan T.T."/>
            <person name="Jiang B.G."/>
            <person name="Yang W.F."/>
            <person name="Lam T.T."/>
            <person name="Chang Q.C."/>
            <person name="Ding S.J."/>
            <person name="Wang X.J."/>
            <person name="Zhu J.G."/>
            <person name="Ruan X.D."/>
            <person name="Zhao L."/>
            <person name="Wei J.T."/>
            <person name="Ye R.Z."/>
            <person name="Que T.C."/>
            <person name="Du C.H."/>
            <person name="Zhou Y.H."/>
            <person name="Cheng J.X."/>
            <person name="Dai P.F."/>
            <person name="Guo W.B."/>
            <person name="Han X.H."/>
            <person name="Huang E.J."/>
            <person name="Li L.F."/>
            <person name="Wei W."/>
            <person name="Gao Y.C."/>
            <person name="Liu J.Z."/>
            <person name="Shao H.Z."/>
            <person name="Wang X."/>
            <person name="Wang C.C."/>
            <person name="Yang T.C."/>
            <person name="Huo Q.B."/>
            <person name="Li W."/>
            <person name="Chen H.Y."/>
            <person name="Chen S.E."/>
            <person name="Zhou L.G."/>
            <person name="Ni X.B."/>
            <person name="Tian J.H."/>
            <person name="Sheng Y."/>
            <person name="Liu T."/>
            <person name="Pan Y.S."/>
            <person name="Xia L.Y."/>
            <person name="Li J."/>
            <person name="Zhao F."/>
            <person name="Cao W.C."/>
        </authorList>
    </citation>
    <scope>NUCLEOTIDE SEQUENCE</scope>
    <source>
        <strain evidence="2">Rmic-2018</strain>
    </source>
</reference>
<evidence type="ECO:0000313" key="2">
    <source>
        <dbReference type="EMBL" id="KAH7996074.1"/>
    </source>
</evidence>
<feature type="compositionally biased region" description="Polar residues" evidence="1">
    <location>
        <begin position="31"/>
        <end position="45"/>
    </location>
</feature>
<organism evidence="2 3">
    <name type="scientific">Rhipicephalus microplus</name>
    <name type="common">Cattle tick</name>
    <name type="synonym">Boophilus microplus</name>
    <dbReference type="NCBI Taxonomy" id="6941"/>
    <lineage>
        <taxon>Eukaryota</taxon>
        <taxon>Metazoa</taxon>
        <taxon>Ecdysozoa</taxon>
        <taxon>Arthropoda</taxon>
        <taxon>Chelicerata</taxon>
        <taxon>Arachnida</taxon>
        <taxon>Acari</taxon>
        <taxon>Parasitiformes</taxon>
        <taxon>Ixodida</taxon>
        <taxon>Ixodoidea</taxon>
        <taxon>Ixodidae</taxon>
        <taxon>Rhipicephalinae</taxon>
        <taxon>Rhipicephalus</taxon>
        <taxon>Boophilus</taxon>
    </lineage>
</organism>
<keyword evidence="3" id="KW-1185">Reference proteome</keyword>
<sequence>MESSSQADRNECVEALEEVDNKKTVQAEINALQQTPSVSAENYNSEPVEPATRENMQASGYALAGERENGFQEEPESHGAVGFSFERQDELFPEDEPEEPADSPANDGFTQFTSERLGARVHRLAEKIAEDAGKVSQNNENLALRVSARRDDLLRRNEQQKQIIDTLKSMALDNLKKYSKDGE</sequence>
<dbReference type="VEuPathDB" id="VectorBase:LOC119187433"/>
<name>A0A9J6D380_RHIMP</name>
<proteinExistence type="predicted"/>
<feature type="compositionally biased region" description="Acidic residues" evidence="1">
    <location>
        <begin position="91"/>
        <end position="101"/>
    </location>
</feature>